<dbReference type="EMBL" id="JABMCE010000049">
    <property type="protein sequence ID" value="NUU12723.1"/>
    <property type="molecule type" value="Genomic_DNA"/>
</dbReference>
<reference evidence="1 2" key="1">
    <citation type="submission" date="2020-05" db="EMBL/GenBank/DDBJ databases">
        <title>Genome Sequencing of Type Strains.</title>
        <authorList>
            <person name="Lemaire J.F."/>
            <person name="Inderbitzin P."/>
            <person name="Gregorio O.A."/>
            <person name="Collins S.B."/>
            <person name="Wespe N."/>
            <person name="Knight-Connoni V."/>
        </authorList>
    </citation>
    <scope>NUCLEOTIDE SEQUENCE [LARGE SCALE GENOMIC DNA]</scope>
    <source>
        <strain evidence="1 2">ATCC 19096</strain>
    </source>
</reference>
<keyword evidence="2" id="KW-1185">Reference proteome</keyword>
<evidence type="ECO:0000313" key="1">
    <source>
        <dbReference type="EMBL" id="NUU12723.1"/>
    </source>
</evidence>
<name>A0ABX2M5F4_9MICO</name>
<sequence length="94" mass="10410">MTIKTPKPVVTEFTDGGVIVTKTHDPEAARDALLAYFESLCGNDDALVEECLTPYLDYTPVLETGRWLRRGNDELSYWTPGGGRGATRAVVWYA</sequence>
<dbReference type="RefSeq" id="WP_175350289.1">
    <property type="nucleotide sequence ID" value="NZ_BAAAWQ010000001.1"/>
</dbReference>
<dbReference type="Proteomes" id="UP000573001">
    <property type="component" value="Unassembled WGS sequence"/>
</dbReference>
<proteinExistence type="predicted"/>
<comment type="caution">
    <text evidence="1">The sequence shown here is derived from an EMBL/GenBank/DDBJ whole genome shotgun (WGS) entry which is preliminary data.</text>
</comment>
<gene>
    <name evidence="1" type="ORF">HP507_02550</name>
</gene>
<organism evidence="1 2">
    <name type="scientific">Curtobacterium pusillum</name>
    <dbReference type="NCBI Taxonomy" id="69373"/>
    <lineage>
        <taxon>Bacteria</taxon>
        <taxon>Bacillati</taxon>
        <taxon>Actinomycetota</taxon>
        <taxon>Actinomycetes</taxon>
        <taxon>Micrococcales</taxon>
        <taxon>Microbacteriaceae</taxon>
        <taxon>Curtobacterium</taxon>
    </lineage>
</organism>
<protein>
    <recommendedName>
        <fullName evidence="3">Nuclear transport factor 2 family protein</fullName>
    </recommendedName>
</protein>
<evidence type="ECO:0000313" key="2">
    <source>
        <dbReference type="Proteomes" id="UP000573001"/>
    </source>
</evidence>
<accession>A0ABX2M5F4</accession>
<evidence type="ECO:0008006" key="3">
    <source>
        <dbReference type="Google" id="ProtNLM"/>
    </source>
</evidence>